<feature type="compositionally biased region" description="Basic and acidic residues" evidence="1">
    <location>
        <begin position="9"/>
        <end position="39"/>
    </location>
</feature>
<accession>A0ABY2RSC1</accession>
<gene>
    <name evidence="2" type="ORF">FCN18_38245</name>
</gene>
<feature type="region of interest" description="Disordered" evidence="1">
    <location>
        <begin position="66"/>
        <end position="89"/>
    </location>
</feature>
<evidence type="ECO:0000256" key="1">
    <source>
        <dbReference type="SAM" id="MobiDB-lite"/>
    </source>
</evidence>
<name>A0ABY2RSC1_9PSEU</name>
<evidence type="ECO:0000313" key="3">
    <source>
        <dbReference type="Proteomes" id="UP000309992"/>
    </source>
</evidence>
<keyword evidence="3" id="KW-1185">Reference proteome</keyword>
<dbReference type="Proteomes" id="UP000309992">
    <property type="component" value="Unassembled WGS sequence"/>
</dbReference>
<dbReference type="EMBL" id="SWMS01000056">
    <property type="protein sequence ID" value="TKG58259.1"/>
    <property type="molecule type" value="Genomic_DNA"/>
</dbReference>
<feature type="region of interest" description="Disordered" evidence="1">
    <location>
        <begin position="1"/>
        <end position="39"/>
    </location>
</feature>
<sequence>MGGYFDPHLQFDCRQESGKANDREDARGHEREPEIRERHGAEDGMRIVANKPLVTKSVVASLWIDSDAPAAPGGSSPVKSFFGLDGGGL</sequence>
<dbReference type="RefSeq" id="WP_137097501.1">
    <property type="nucleotide sequence ID" value="NZ_SWMS01000056.1"/>
</dbReference>
<proteinExistence type="predicted"/>
<protein>
    <submittedName>
        <fullName evidence="2">Uncharacterized protein</fullName>
    </submittedName>
</protein>
<reference evidence="2 3" key="1">
    <citation type="journal article" date="2015" name="Antonie Van Leeuwenhoek">
        <title>Prauserella endophytica sp. nov., an endophytic actinobacterium isolated from Tamarix taklamakanensis.</title>
        <authorList>
            <person name="Liu J.M."/>
            <person name="Habden X."/>
            <person name="Guo L."/>
            <person name="Tuo L."/>
            <person name="Jiang Z.K."/>
            <person name="Liu S.W."/>
            <person name="Liu X.F."/>
            <person name="Chen L."/>
            <person name="Li R.F."/>
            <person name="Zhang Y.Q."/>
            <person name="Sun C.H."/>
        </authorList>
    </citation>
    <scope>NUCLEOTIDE SEQUENCE [LARGE SCALE GENOMIC DNA]</scope>
    <source>
        <strain evidence="2 3">CGMCC 4.7182</strain>
    </source>
</reference>
<evidence type="ECO:0000313" key="2">
    <source>
        <dbReference type="EMBL" id="TKG58259.1"/>
    </source>
</evidence>
<comment type="caution">
    <text evidence="2">The sequence shown here is derived from an EMBL/GenBank/DDBJ whole genome shotgun (WGS) entry which is preliminary data.</text>
</comment>
<organism evidence="2 3">
    <name type="scientific">Prauserella endophytica</name>
    <dbReference type="NCBI Taxonomy" id="1592324"/>
    <lineage>
        <taxon>Bacteria</taxon>
        <taxon>Bacillati</taxon>
        <taxon>Actinomycetota</taxon>
        <taxon>Actinomycetes</taxon>
        <taxon>Pseudonocardiales</taxon>
        <taxon>Pseudonocardiaceae</taxon>
        <taxon>Prauserella</taxon>
        <taxon>Prauserella coralliicola group</taxon>
    </lineage>
</organism>